<sequence length="166" mass="17812">MTAVSNAGPLIHFAQIGRLFLLKDIFGRIILPSLVKVEVVDAGKKLGKPDAFLIEGEIGRWIEVCDNPGGVEEIASRAGIHAGEAAAILVAREKGLPVLLDDIAARRFAAGLRLEIAGSVGVLIKAVKMGLIAKNEAVESLESLSEVMWMNAVVFERARRVIESME</sequence>
<gene>
    <name evidence="1" type="ordered locus">Arcve_0211</name>
</gene>
<dbReference type="PANTHER" id="PTHR39550">
    <property type="entry name" value="SLL0658 PROTEIN"/>
    <property type="match status" value="1"/>
</dbReference>
<dbReference type="AlphaFoldDB" id="F2KNM0"/>
<dbReference type="EMBL" id="CP002588">
    <property type="protein sequence ID" value="AEA46248.1"/>
    <property type="molecule type" value="Genomic_DNA"/>
</dbReference>
<dbReference type="PANTHER" id="PTHR39550:SF1">
    <property type="entry name" value="SLL0658 PROTEIN"/>
    <property type="match status" value="1"/>
</dbReference>
<dbReference type="OrthoDB" id="323844at2157"/>
<dbReference type="eggNOG" id="arCOG00717">
    <property type="taxonomic scope" value="Archaea"/>
</dbReference>
<dbReference type="Pfam" id="PF11848">
    <property type="entry name" value="DUF3368"/>
    <property type="match status" value="1"/>
</dbReference>
<dbReference type="STRING" id="693661.Arcve_0211"/>
<dbReference type="KEGG" id="ave:Arcve_0211"/>
<evidence type="ECO:0008006" key="3">
    <source>
        <dbReference type="Google" id="ProtNLM"/>
    </source>
</evidence>
<reference evidence="1 2" key="1">
    <citation type="submission" date="2011-03" db="EMBL/GenBank/DDBJ databases">
        <title>The complete genome of Archaeoglobus veneficus SNP6.</title>
        <authorList>
            <consortium name="US DOE Joint Genome Institute (JGI-PGF)"/>
            <person name="Lucas S."/>
            <person name="Copeland A."/>
            <person name="Lapidus A."/>
            <person name="Bruce D."/>
            <person name="Goodwin L."/>
            <person name="Pitluck S."/>
            <person name="Kyrpides N."/>
            <person name="Mavromatis K."/>
            <person name="Pagani I."/>
            <person name="Ivanova N."/>
            <person name="Mikhailova N."/>
            <person name="Lu M."/>
            <person name="Detter J.C."/>
            <person name="Tapia R."/>
            <person name="Han C."/>
            <person name="Land M."/>
            <person name="Hauser L."/>
            <person name="Markowitz V."/>
            <person name="Cheng J.-F."/>
            <person name="Hugenholtz P."/>
            <person name="Woyke T."/>
            <person name="Wu D."/>
            <person name="Spring S."/>
            <person name="Brambilla E."/>
            <person name="Klenk H.-P."/>
            <person name="Eisen J.A."/>
        </authorList>
    </citation>
    <scope>NUCLEOTIDE SEQUENCE [LARGE SCALE GENOMIC DNA]</scope>
    <source>
        <strain>SNP6</strain>
    </source>
</reference>
<keyword evidence="2" id="KW-1185">Reference proteome</keyword>
<evidence type="ECO:0000313" key="1">
    <source>
        <dbReference type="EMBL" id="AEA46248.1"/>
    </source>
</evidence>
<dbReference type="RefSeq" id="WP_013682924.1">
    <property type="nucleotide sequence ID" value="NC_015320.1"/>
</dbReference>
<evidence type="ECO:0000313" key="2">
    <source>
        <dbReference type="Proteomes" id="UP000008136"/>
    </source>
</evidence>
<dbReference type="GeneID" id="10393303"/>
<dbReference type="InterPro" id="IPR021799">
    <property type="entry name" value="PIN-like_prokaryotic"/>
</dbReference>
<accession>F2KNM0</accession>
<protein>
    <recommendedName>
        <fullName evidence="3">DUF3368 domain-containing protein</fullName>
    </recommendedName>
</protein>
<dbReference type="HOGENOM" id="CLU_115769_0_1_2"/>
<dbReference type="Proteomes" id="UP000008136">
    <property type="component" value="Chromosome"/>
</dbReference>
<proteinExistence type="predicted"/>
<organism evidence="1 2">
    <name type="scientific">Archaeoglobus veneficus (strain DSM 11195 / SNP6)</name>
    <dbReference type="NCBI Taxonomy" id="693661"/>
    <lineage>
        <taxon>Archaea</taxon>
        <taxon>Methanobacteriati</taxon>
        <taxon>Methanobacteriota</taxon>
        <taxon>Archaeoglobi</taxon>
        <taxon>Archaeoglobales</taxon>
        <taxon>Archaeoglobaceae</taxon>
        <taxon>Archaeoglobus</taxon>
    </lineage>
</organism>
<name>F2KNM0_ARCVS</name>